<reference evidence="6 7" key="1">
    <citation type="submission" date="2016-10" db="EMBL/GenBank/DDBJ databases">
        <authorList>
            <person name="de Groot N.N."/>
        </authorList>
    </citation>
    <scope>NUCLEOTIDE SEQUENCE [LARGE SCALE GENOMIC DNA]</scope>
    <source>
        <strain evidence="6 7">NE2</strain>
    </source>
</reference>
<dbReference type="PANTHER" id="PTHR30504">
    <property type="entry name" value="GLUCANS BIOSYNTHESIS PROTEIN"/>
    <property type="match status" value="1"/>
</dbReference>
<dbReference type="GO" id="GO:0030288">
    <property type="term" value="C:outer membrane-bounded periplasmic space"/>
    <property type="evidence" value="ECO:0007669"/>
    <property type="project" value="TreeGrafter"/>
</dbReference>
<dbReference type="GO" id="GO:0030246">
    <property type="term" value="F:carbohydrate binding"/>
    <property type="evidence" value="ECO:0007669"/>
    <property type="project" value="InterPro"/>
</dbReference>
<evidence type="ECO:0000256" key="3">
    <source>
        <dbReference type="ARBA" id="ARBA00009284"/>
    </source>
</evidence>
<organism evidence="6 7">
    <name type="scientific">Methylocapsa palsarum</name>
    <dbReference type="NCBI Taxonomy" id="1612308"/>
    <lineage>
        <taxon>Bacteria</taxon>
        <taxon>Pseudomonadati</taxon>
        <taxon>Pseudomonadota</taxon>
        <taxon>Alphaproteobacteria</taxon>
        <taxon>Hyphomicrobiales</taxon>
        <taxon>Beijerinckiaceae</taxon>
        <taxon>Methylocapsa</taxon>
    </lineage>
</organism>
<dbReference type="AlphaFoldDB" id="A0A1I4BSG3"/>
<dbReference type="OrthoDB" id="9777817at2"/>
<protein>
    <submittedName>
        <fullName evidence="6">Glucans biosynthesis protein</fullName>
    </submittedName>
</protein>
<dbReference type="SUPFAM" id="SSF74650">
    <property type="entry name" value="Galactose mutarotase-like"/>
    <property type="match status" value="1"/>
</dbReference>
<feature type="domain" description="Glucan biosynthesis periplasmic MdoG C-terminal" evidence="5">
    <location>
        <begin position="65"/>
        <end position="534"/>
    </location>
</feature>
<dbReference type="GO" id="GO:0003824">
    <property type="term" value="F:catalytic activity"/>
    <property type="evidence" value="ECO:0007669"/>
    <property type="project" value="InterPro"/>
</dbReference>
<name>A0A1I4BSG3_9HYPH</name>
<dbReference type="RefSeq" id="WP_091685349.1">
    <property type="nucleotide sequence ID" value="NZ_FOSN01000016.1"/>
</dbReference>
<comment type="similarity">
    <text evidence="3">Belongs to the OpgD/OpgG family.</text>
</comment>
<dbReference type="Gene3D" id="2.60.40.10">
    <property type="entry name" value="Immunoglobulins"/>
    <property type="match status" value="1"/>
</dbReference>
<gene>
    <name evidence="6" type="ORF">SAMN05444581_11661</name>
</gene>
<keyword evidence="4" id="KW-0574">Periplasm</keyword>
<dbReference type="Gene3D" id="2.70.98.10">
    <property type="match status" value="1"/>
</dbReference>
<dbReference type="STRING" id="1612308.SAMN05444581_11661"/>
<proteinExistence type="inferred from homology"/>
<dbReference type="InterPro" id="IPR014718">
    <property type="entry name" value="GH-type_carb-bd"/>
</dbReference>
<dbReference type="SUPFAM" id="SSF81296">
    <property type="entry name" value="E set domains"/>
    <property type="match status" value="1"/>
</dbReference>
<dbReference type="InterPro" id="IPR006311">
    <property type="entry name" value="TAT_signal"/>
</dbReference>
<evidence type="ECO:0000256" key="4">
    <source>
        <dbReference type="ARBA" id="ARBA00022764"/>
    </source>
</evidence>
<evidence type="ECO:0000259" key="5">
    <source>
        <dbReference type="Pfam" id="PF04349"/>
    </source>
</evidence>
<dbReference type="InterPro" id="IPR014438">
    <property type="entry name" value="Glucan_biosyn_MdoG/MdoD"/>
</dbReference>
<dbReference type="InterPro" id="IPR011013">
    <property type="entry name" value="Gal_mutarotase_sf_dom"/>
</dbReference>
<evidence type="ECO:0000256" key="1">
    <source>
        <dbReference type="ARBA" id="ARBA00004418"/>
    </source>
</evidence>
<dbReference type="InterPro" id="IPR007444">
    <property type="entry name" value="Glucan_biosyn_MdoG_C"/>
</dbReference>
<dbReference type="GO" id="GO:0051274">
    <property type="term" value="P:beta-glucan biosynthetic process"/>
    <property type="evidence" value="ECO:0007669"/>
    <property type="project" value="TreeGrafter"/>
</dbReference>
<comment type="pathway">
    <text evidence="2">Glycan metabolism; osmoregulated periplasmic glucan (OPG) biosynthesis.</text>
</comment>
<dbReference type="PROSITE" id="PS51318">
    <property type="entry name" value="TAT"/>
    <property type="match status" value="1"/>
</dbReference>
<comment type="subcellular location">
    <subcellularLocation>
        <location evidence="1">Periplasm</location>
    </subcellularLocation>
</comment>
<dbReference type="InterPro" id="IPR013783">
    <property type="entry name" value="Ig-like_fold"/>
</dbReference>
<dbReference type="Proteomes" id="UP000198755">
    <property type="component" value="Unassembled WGS sequence"/>
</dbReference>
<keyword evidence="7" id="KW-1185">Reference proteome</keyword>
<sequence length="536" mass="58474">MVERREILKIAAAGAAAAWLDGLANRVAAADGLAAAAGSDKPQSAAAQAADKAPPGFTFGAPSAFDPGMVAEAARNLSKQPFKAPPADIPDAFKSLSYDQYVAIRRRAGSAIWSADNIGFALDPLHRGFIFSNPMQINVVAEGQARRIVYDPALFDFGQLKPPANLGDIGFSGFRVLAPNGDGAFSELATFQGASFFRAVARGQNAGDMARALSIKTADPRGEEFPAFRAIWIERPTLAANALILHALIDSESVTGAYRFTLRPGEATIIDTECTLFARALVDSFGIATMSATHLSGWIDPRRSEDLRPNVSEVGGLQIQTGKGEWLWRPVANRDTLQVSTFVDENPRGFGFLQRDRNFDRYQDDDQHWEARPSLWIEPIGEWSSGGVQLIEIPSESEVNDNIIAFWKPKQALAAGSETSFAYRQFWCWNPPVRPSLAVTTQSLSGRGSSPKRHRFVVQFEGEALRQPANADDIRPNLTASPGTLSSVRTFISADRMSYRVSFELDAGSESYSELRLVVEAAGKPISETWIYRWTP</sequence>
<dbReference type="PANTHER" id="PTHR30504:SF2">
    <property type="entry name" value="GLUCANS BIOSYNTHESIS PROTEIN G"/>
    <property type="match status" value="1"/>
</dbReference>
<dbReference type="InterPro" id="IPR014756">
    <property type="entry name" value="Ig_E-set"/>
</dbReference>
<dbReference type="UniPathway" id="UPA00637"/>
<dbReference type="PIRSF" id="PIRSF006281">
    <property type="entry name" value="MdoG"/>
    <property type="match status" value="1"/>
</dbReference>
<dbReference type="EMBL" id="FOSN01000016">
    <property type="protein sequence ID" value="SFK71758.1"/>
    <property type="molecule type" value="Genomic_DNA"/>
</dbReference>
<evidence type="ECO:0000256" key="2">
    <source>
        <dbReference type="ARBA" id="ARBA00005001"/>
    </source>
</evidence>
<evidence type="ECO:0000313" key="6">
    <source>
        <dbReference type="EMBL" id="SFK71758.1"/>
    </source>
</evidence>
<accession>A0A1I4BSG3</accession>
<evidence type="ECO:0000313" key="7">
    <source>
        <dbReference type="Proteomes" id="UP000198755"/>
    </source>
</evidence>
<dbReference type="Pfam" id="PF04349">
    <property type="entry name" value="MdoG"/>
    <property type="match status" value="1"/>
</dbReference>